<dbReference type="InterPro" id="IPR050772">
    <property type="entry name" value="Hydratase-Decarb/MhpD_sf"/>
</dbReference>
<evidence type="ECO:0000313" key="2">
    <source>
        <dbReference type="Proteomes" id="UP000070371"/>
    </source>
</evidence>
<name>A0A126UWJ9_9RHOB</name>
<dbReference type="Gene3D" id="3.90.850.10">
    <property type="entry name" value="Fumarylacetoacetase-like, C-terminal domain"/>
    <property type="match status" value="1"/>
</dbReference>
<dbReference type="PANTHER" id="PTHR30143:SF0">
    <property type="entry name" value="2-KETO-4-PENTENOATE HYDRATASE"/>
    <property type="match status" value="1"/>
</dbReference>
<organism evidence="1 2">
    <name type="scientific">Falsihalocynthiibacter arcticus</name>
    <dbReference type="NCBI Taxonomy" id="1579316"/>
    <lineage>
        <taxon>Bacteria</taxon>
        <taxon>Pseudomonadati</taxon>
        <taxon>Pseudomonadota</taxon>
        <taxon>Alphaproteobacteria</taxon>
        <taxon>Rhodobacterales</taxon>
        <taxon>Roseobacteraceae</taxon>
        <taxon>Falsihalocynthiibacter</taxon>
    </lineage>
</organism>
<proteinExistence type="predicted"/>
<sequence length="260" mass="27760">MLTDSERQEAVNALIRAEKTKVQATQPSVAWPHIEIEDAYAISAAVAQSKVDKGSKIVGHKVGLTSKAMQRSSNIDEPDYGHVFSDMVLSDGAVVKHADFCVPRVEPELTFVLKDRLMGPNIGLVDVLNATDYIVPSIEIIDARVCEPRKIYDTVSDNGAGAGLILGGRPVRPDAVDLRWVGAIFHRNSAIEETGLAAGILGHPAMAVAWLANRLGSFGVALEPGHMVLSGSFTRPVWAAKGDTLHADFGPLGTVAVSFE</sequence>
<keyword evidence="2" id="KW-1185">Reference proteome</keyword>
<dbReference type="GO" id="GO:0008684">
    <property type="term" value="F:2-oxopent-4-enoate hydratase activity"/>
    <property type="evidence" value="ECO:0007669"/>
    <property type="project" value="TreeGrafter"/>
</dbReference>
<dbReference type="RefSeq" id="WP_039002996.1">
    <property type="nucleotide sequence ID" value="NZ_CP014327.1"/>
</dbReference>
<reference evidence="1 2" key="1">
    <citation type="submission" date="2016-02" db="EMBL/GenBank/DDBJ databases">
        <title>Complete genome sequence of Halocynthiibacter arcticus PAMC 20958t from arctic marine sediment.</title>
        <authorList>
            <person name="Lee Y.M."/>
            <person name="Baek K."/>
            <person name="Lee H.K."/>
            <person name="Shin S.C."/>
        </authorList>
    </citation>
    <scope>NUCLEOTIDE SEQUENCE [LARGE SCALE GENOMIC DNA]</scope>
    <source>
        <strain evidence="1">PAMC 20958</strain>
    </source>
</reference>
<dbReference type="Proteomes" id="UP000070371">
    <property type="component" value="Chromosome"/>
</dbReference>
<dbReference type="STRING" id="1579316.RC74_03465"/>
<dbReference type="OrthoDB" id="9792137at2"/>
<accession>A0A126UWJ9</accession>
<dbReference type="GO" id="GO:0005737">
    <property type="term" value="C:cytoplasm"/>
    <property type="evidence" value="ECO:0007669"/>
    <property type="project" value="TreeGrafter"/>
</dbReference>
<protein>
    <submittedName>
        <fullName evidence="1">2-oxo-hepta-3-ene-1,7-dioate hydratase</fullName>
    </submittedName>
</protein>
<dbReference type="InterPro" id="IPR036663">
    <property type="entry name" value="Fumarylacetoacetase_C_sf"/>
</dbReference>
<dbReference type="AlphaFoldDB" id="A0A126UWJ9"/>
<dbReference type="EMBL" id="CP014327">
    <property type="protein sequence ID" value="AML50451.1"/>
    <property type="molecule type" value="Genomic_DNA"/>
</dbReference>
<evidence type="ECO:0000313" key="1">
    <source>
        <dbReference type="EMBL" id="AML50451.1"/>
    </source>
</evidence>
<dbReference type="SUPFAM" id="SSF56529">
    <property type="entry name" value="FAH"/>
    <property type="match status" value="1"/>
</dbReference>
<gene>
    <name evidence="1" type="ORF">RC74_03465</name>
</gene>
<dbReference type="KEGG" id="hat:RC74_03465"/>
<dbReference type="PANTHER" id="PTHR30143">
    <property type="entry name" value="ACID HYDRATASE"/>
    <property type="match status" value="1"/>
</dbReference>